<evidence type="ECO:0000313" key="12">
    <source>
        <dbReference type="EMBL" id="CAB5229048.1"/>
    </source>
</evidence>
<evidence type="ECO:0000313" key="5">
    <source>
        <dbReference type="EMBL" id="CAB4172292.1"/>
    </source>
</evidence>
<reference evidence="9" key="1">
    <citation type="submission" date="2020-05" db="EMBL/GenBank/DDBJ databases">
        <authorList>
            <person name="Chiriac C."/>
            <person name="Salcher M."/>
            <person name="Ghai R."/>
            <person name="Kavagutti S V."/>
        </authorList>
    </citation>
    <scope>NUCLEOTIDE SEQUENCE</scope>
</reference>
<accession>A0A6J5SEG8</accession>
<dbReference type="EMBL" id="LR796878">
    <property type="protein sequence ID" value="CAB4172292.1"/>
    <property type="molecule type" value="Genomic_DNA"/>
</dbReference>
<dbReference type="EMBL" id="LR797452">
    <property type="protein sequence ID" value="CAB4217240.1"/>
    <property type="molecule type" value="Genomic_DNA"/>
</dbReference>
<evidence type="ECO:0000313" key="11">
    <source>
        <dbReference type="EMBL" id="CAB5225054.1"/>
    </source>
</evidence>
<dbReference type="EMBL" id="LR796443">
    <property type="protein sequence ID" value="CAB4145146.1"/>
    <property type="molecule type" value="Genomic_DNA"/>
</dbReference>
<evidence type="ECO:0000313" key="1">
    <source>
        <dbReference type="EMBL" id="CAB4145146.1"/>
    </source>
</evidence>
<dbReference type="EMBL" id="LR797305">
    <property type="protein sequence ID" value="CAB4200812.1"/>
    <property type="molecule type" value="Genomic_DNA"/>
</dbReference>
<dbReference type="EMBL" id="LR796762">
    <property type="protein sequence ID" value="CAB4164847.1"/>
    <property type="molecule type" value="Genomic_DNA"/>
</dbReference>
<evidence type="ECO:0000313" key="3">
    <source>
        <dbReference type="EMBL" id="CAB4160445.1"/>
    </source>
</evidence>
<evidence type="ECO:0000313" key="4">
    <source>
        <dbReference type="EMBL" id="CAB4164847.1"/>
    </source>
</evidence>
<name>A0A6J5SEG8_9CAUD</name>
<protein>
    <submittedName>
        <fullName evidence="9">Uncharacterized protein</fullName>
    </submittedName>
</protein>
<proteinExistence type="predicted"/>
<evidence type="ECO:0000313" key="8">
    <source>
        <dbReference type="EMBL" id="CAB4200812.1"/>
    </source>
</evidence>
<sequence>MQDLIITREQTPHEQEFCKDPAFYVWNSHQLVAQVAYKDRKISVYCDGEMRLRVWASKEARIDNINPEVIRYCDRLVEADINTDAKLQKALDEERIEFDNNAWFDLYADDDTVGDQGWLDCVHFDVEEAILHASELIGDEEWAKLAE</sequence>
<dbReference type="EMBL" id="LR797395">
    <property type="protein sequence ID" value="CAB4212586.1"/>
    <property type="molecule type" value="Genomic_DNA"/>
</dbReference>
<evidence type="ECO:0000313" key="6">
    <source>
        <dbReference type="EMBL" id="CAB4178071.1"/>
    </source>
</evidence>
<dbReference type="EMBL" id="LR796961">
    <property type="protein sequence ID" value="CAB4178071.1"/>
    <property type="molecule type" value="Genomic_DNA"/>
</dbReference>
<dbReference type="EMBL" id="LR796644">
    <property type="protein sequence ID" value="CAB4156692.1"/>
    <property type="molecule type" value="Genomic_DNA"/>
</dbReference>
<dbReference type="EMBL" id="LR798341">
    <property type="protein sequence ID" value="CAB5225054.1"/>
    <property type="molecule type" value="Genomic_DNA"/>
</dbReference>
<evidence type="ECO:0000313" key="7">
    <source>
        <dbReference type="EMBL" id="CAB4191853.1"/>
    </source>
</evidence>
<dbReference type="EMBL" id="LR798395">
    <property type="protein sequence ID" value="CAB5229048.1"/>
    <property type="molecule type" value="Genomic_DNA"/>
</dbReference>
<evidence type="ECO:0000313" key="9">
    <source>
        <dbReference type="EMBL" id="CAB4212586.1"/>
    </source>
</evidence>
<dbReference type="EMBL" id="LR796698">
    <property type="protein sequence ID" value="CAB4160445.1"/>
    <property type="molecule type" value="Genomic_DNA"/>
</dbReference>
<organism evidence="9">
    <name type="scientific">uncultured Caudovirales phage</name>
    <dbReference type="NCBI Taxonomy" id="2100421"/>
    <lineage>
        <taxon>Viruses</taxon>
        <taxon>Duplodnaviria</taxon>
        <taxon>Heunggongvirae</taxon>
        <taxon>Uroviricota</taxon>
        <taxon>Caudoviricetes</taxon>
        <taxon>Peduoviridae</taxon>
        <taxon>Maltschvirus</taxon>
        <taxon>Maltschvirus maltsch</taxon>
    </lineage>
</organism>
<evidence type="ECO:0000313" key="10">
    <source>
        <dbReference type="EMBL" id="CAB4217240.1"/>
    </source>
</evidence>
<dbReference type="EMBL" id="LR797177">
    <property type="protein sequence ID" value="CAB4191853.1"/>
    <property type="molecule type" value="Genomic_DNA"/>
</dbReference>
<evidence type="ECO:0000313" key="2">
    <source>
        <dbReference type="EMBL" id="CAB4156692.1"/>
    </source>
</evidence>
<gene>
    <name evidence="6" type="ORF">UFOVP1002_22</name>
    <name evidence="7" type="ORF">UFOVP1217_175</name>
    <name evidence="8" type="ORF">UFOVP1343_159</name>
    <name evidence="9" type="ORF">UFOVP1438_20</name>
    <name evidence="12" type="ORF">UFOVP1541_164</name>
    <name evidence="10" type="ORF">UFOVP1592_16</name>
    <name evidence="1" type="ORF">UFOVP465_65</name>
    <name evidence="2" type="ORF">UFOVP666_111</name>
    <name evidence="3" type="ORF">UFOVP727_188</name>
    <name evidence="11" type="ORF">UFOVP741_3</name>
    <name evidence="4" type="ORF">UFOVP819_139</name>
    <name evidence="5" type="ORF">UFOVP926_135</name>
</gene>